<protein>
    <recommendedName>
        <fullName evidence="8">RRM domain-containing protein</fullName>
    </recommendedName>
</protein>
<keyword evidence="5" id="KW-0238">DNA-binding</keyword>
<dbReference type="PANTHER" id="PTHR24009">
    <property type="entry name" value="RNA-BINDING (RRM/RBD/RNP MOTIFS)"/>
    <property type="match status" value="1"/>
</dbReference>
<evidence type="ECO:0000256" key="5">
    <source>
        <dbReference type="ARBA" id="ARBA00023125"/>
    </source>
</evidence>
<keyword evidence="2" id="KW-0863">Zinc-finger</keyword>
<dbReference type="Gramene" id="RZC56590">
    <property type="protein sequence ID" value="RZC56590"/>
    <property type="gene ID" value="C5167_015439"/>
</dbReference>
<proteinExistence type="predicted"/>
<dbReference type="InterPro" id="IPR009019">
    <property type="entry name" value="KH_sf_prok-type"/>
</dbReference>
<dbReference type="STRING" id="3469.A0A4Y7J970"/>
<evidence type="ECO:0008006" key="8">
    <source>
        <dbReference type="Google" id="ProtNLM"/>
    </source>
</evidence>
<dbReference type="GO" id="GO:0003677">
    <property type="term" value="F:DNA binding"/>
    <property type="evidence" value="ECO:0007669"/>
    <property type="project" value="UniProtKB-KW"/>
</dbReference>
<reference evidence="6 7" key="1">
    <citation type="journal article" date="2018" name="Science">
        <title>The opium poppy genome and morphinan production.</title>
        <authorList>
            <person name="Guo L."/>
            <person name="Winzer T."/>
            <person name="Yang X."/>
            <person name="Li Y."/>
            <person name="Ning Z."/>
            <person name="He Z."/>
            <person name="Teodor R."/>
            <person name="Lu Y."/>
            <person name="Bowser T.A."/>
            <person name="Graham I.A."/>
            <person name="Ye K."/>
        </authorList>
    </citation>
    <scope>NUCLEOTIDE SEQUENCE [LARGE SCALE GENOMIC DNA]</scope>
    <source>
        <strain evidence="7">cv. HN1</strain>
        <tissue evidence="6">Leaves</tissue>
    </source>
</reference>
<keyword evidence="1" id="KW-0479">Metal-binding</keyword>
<sequence length="312" mass="35141">MFLVFREKRKAEINRVDSDLQFVAEEYSLLESLLTTVTLELKLGATRTQNVPGEKGSKIRELTYVVRRRFKFPENSVELYAEKVNIGSSAINAQTESLRYKLLGGLVAQCNVFQGGEWEVSLTAVGGLRELPGLSIYENVALSCRPIISESIVDCDHHELLRPHGQYSVVLAEDASRYMDYRGERNDVDSIVSGSRQIYLTFPAESTFTKEDVSNYFKSFGQFRHVSAVTDTDITIVYVKFEMPLRREDKHLGVPTTFLKPKSSWHMYTEICDGGGSEVAPFADRMLVVACLAEGAHNQDLVQVHNSQVLQI</sequence>
<organism evidence="6 7">
    <name type="scientific">Papaver somniferum</name>
    <name type="common">Opium poppy</name>
    <dbReference type="NCBI Taxonomy" id="3469"/>
    <lineage>
        <taxon>Eukaryota</taxon>
        <taxon>Viridiplantae</taxon>
        <taxon>Streptophyta</taxon>
        <taxon>Embryophyta</taxon>
        <taxon>Tracheophyta</taxon>
        <taxon>Spermatophyta</taxon>
        <taxon>Magnoliopsida</taxon>
        <taxon>Ranunculales</taxon>
        <taxon>Papaveraceae</taxon>
        <taxon>Papaveroideae</taxon>
        <taxon>Papaver</taxon>
    </lineage>
</organism>
<dbReference type="SUPFAM" id="SSF54814">
    <property type="entry name" value="Prokaryotic type KH domain (KH-domain type II)"/>
    <property type="match status" value="1"/>
</dbReference>
<dbReference type="InterPro" id="IPR015946">
    <property type="entry name" value="KH_dom-like_a/b"/>
</dbReference>
<name>A0A4Y7J970_PAPSO</name>
<evidence type="ECO:0000313" key="7">
    <source>
        <dbReference type="Proteomes" id="UP000316621"/>
    </source>
</evidence>
<keyword evidence="3" id="KW-0862">Zinc</keyword>
<dbReference type="PANTHER" id="PTHR24009:SF0">
    <property type="entry name" value="ZINC FINGER CCCH DOMAIN-CONTAINING PROTEIN 18"/>
    <property type="match status" value="1"/>
</dbReference>
<dbReference type="Proteomes" id="UP000316621">
    <property type="component" value="Chromosome 3"/>
</dbReference>
<dbReference type="Gene3D" id="3.30.300.20">
    <property type="match status" value="1"/>
</dbReference>
<gene>
    <name evidence="6" type="ORF">C5167_015439</name>
</gene>
<evidence type="ECO:0000256" key="1">
    <source>
        <dbReference type="ARBA" id="ARBA00022723"/>
    </source>
</evidence>
<keyword evidence="7" id="KW-1185">Reference proteome</keyword>
<dbReference type="GO" id="GO:0003723">
    <property type="term" value="F:RNA binding"/>
    <property type="evidence" value="ECO:0007669"/>
    <property type="project" value="UniProtKB-KW"/>
</dbReference>
<evidence type="ECO:0000256" key="4">
    <source>
        <dbReference type="ARBA" id="ARBA00022884"/>
    </source>
</evidence>
<evidence type="ECO:0000313" key="6">
    <source>
        <dbReference type="EMBL" id="RZC56590.1"/>
    </source>
</evidence>
<dbReference type="GO" id="GO:0008270">
    <property type="term" value="F:zinc ion binding"/>
    <property type="evidence" value="ECO:0007669"/>
    <property type="project" value="UniProtKB-KW"/>
</dbReference>
<accession>A0A4Y7J970</accession>
<evidence type="ECO:0000256" key="2">
    <source>
        <dbReference type="ARBA" id="ARBA00022771"/>
    </source>
</evidence>
<evidence type="ECO:0000256" key="3">
    <source>
        <dbReference type="ARBA" id="ARBA00022833"/>
    </source>
</evidence>
<dbReference type="AlphaFoldDB" id="A0A4Y7J970"/>
<keyword evidence="4" id="KW-0694">RNA-binding</keyword>
<dbReference type="EMBL" id="CM010717">
    <property type="protein sequence ID" value="RZC56590.1"/>
    <property type="molecule type" value="Genomic_DNA"/>
</dbReference>